<gene>
    <name evidence="2" type="ORF">SFRICE_016472</name>
</gene>
<protein>
    <submittedName>
        <fullName evidence="2">SFRICE_016472</fullName>
    </submittedName>
</protein>
<reference evidence="2" key="1">
    <citation type="submission" date="2016-07" db="EMBL/GenBank/DDBJ databases">
        <authorList>
            <person name="Bretaudeau A."/>
        </authorList>
    </citation>
    <scope>NUCLEOTIDE SEQUENCE</scope>
    <source>
        <strain evidence="2">Rice</strain>
        <tissue evidence="2">Whole body</tissue>
    </source>
</reference>
<accession>A0A2H1X253</accession>
<sequence>MINGPEWERDDNKRIRMNVIIISAASYPLLIIRHTTFKYGRAMLRHEWAGSTAVIPRPHIKPTLDNACFVFRRVRSKYKSRNKEMCIISVSQEILAKPPLTRDKMGSWKFIEKITPSRLVCSLYFF</sequence>
<evidence type="ECO:0000313" key="2">
    <source>
        <dbReference type="EMBL" id="SOQ59399.1"/>
    </source>
</evidence>
<organism evidence="2">
    <name type="scientific">Spodoptera frugiperda</name>
    <name type="common">Fall armyworm</name>
    <dbReference type="NCBI Taxonomy" id="7108"/>
    <lineage>
        <taxon>Eukaryota</taxon>
        <taxon>Metazoa</taxon>
        <taxon>Ecdysozoa</taxon>
        <taxon>Arthropoda</taxon>
        <taxon>Hexapoda</taxon>
        <taxon>Insecta</taxon>
        <taxon>Pterygota</taxon>
        <taxon>Neoptera</taxon>
        <taxon>Endopterygota</taxon>
        <taxon>Lepidoptera</taxon>
        <taxon>Glossata</taxon>
        <taxon>Ditrysia</taxon>
        <taxon>Noctuoidea</taxon>
        <taxon>Noctuidae</taxon>
        <taxon>Amphipyrinae</taxon>
        <taxon>Spodoptera</taxon>
    </lineage>
</organism>
<proteinExistence type="predicted"/>
<keyword evidence="1" id="KW-1133">Transmembrane helix</keyword>
<name>A0A2H1X253_SPOFR</name>
<keyword evidence="1" id="KW-0472">Membrane</keyword>
<keyword evidence="1" id="KW-0812">Transmembrane</keyword>
<feature type="transmembrane region" description="Helical" evidence="1">
    <location>
        <begin position="15"/>
        <end position="32"/>
    </location>
</feature>
<dbReference type="EMBL" id="ODYU01012878">
    <property type="protein sequence ID" value="SOQ59399.1"/>
    <property type="molecule type" value="Genomic_DNA"/>
</dbReference>
<evidence type="ECO:0000256" key="1">
    <source>
        <dbReference type="SAM" id="Phobius"/>
    </source>
</evidence>
<dbReference type="AlphaFoldDB" id="A0A2H1X253"/>